<dbReference type="PANTHER" id="PTHR12289:SF41">
    <property type="entry name" value="FAILED AXON CONNECTIONS-RELATED"/>
    <property type="match status" value="1"/>
</dbReference>
<gene>
    <name evidence="3" type="ORF">BDV29DRAFT_195143</name>
</gene>
<feature type="domain" description="Thioredoxin-like fold" evidence="2">
    <location>
        <begin position="26"/>
        <end position="131"/>
    </location>
</feature>
<dbReference type="SFLD" id="SFLDG01200">
    <property type="entry name" value="SUF1.1"/>
    <property type="match status" value="1"/>
</dbReference>
<protein>
    <recommendedName>
        <fullName evidence="2">Thioredoxin-like fold domain-containing protein</fullName>
    </recommendedName>
</protein>
<dbReference type="SFLD" id="SFLDG01180">
    <property type="entry name" value="SUF1"/>
    <property type="match status" value="1"/>
</dbReference>
<dbReference type="InterPro" id="IPR012336">
    <property type="entry name" value="Thioredoxin-like_fold"/>
</dbReference>
<dbReference type="InterPro" id="IPR050931">
    <property type="entry name" value="Mito_Protein_Transport_Metaxin"/>
</dbReference>
<organism evidence="3 4">
    <name type="scientific">Aspergillus leporis</name>
    <dbReference type="NCBI Taxonomy" id="41062"/>
    <lineage>
        <taxon>Eukaryota</taxon>
        <taxon>Fungi</taxon>
        <taxon>Dikarya</taxon>
        <taxon>Ascomycota</taxon>
        <taxon>Pezizomycotina</taxon>
        <taxon>Eurotiomycetes</taxon>
        <taxon>Eurotiomycetidae</taxon>
        <taxon>Eurotiales</taxon>
        <taxon>Aspergillaceae</taxon>
        <taxon>Aspergillus</taxon>
        <taxon>Aspergillus subgen. Circumdati</taxon>
    </lineage>
</organism>
<dbReference type="PANTHER" id="PTHR12289">
    <property type="entry name" value="METAXIN RELATED"/>
    <property type="match status" value="1"/>
</dbReference>
<evidence type="ECO:0000259" key="2">
    <source>
        <dbReference type="Pfam" id="PF17172"/>
    </source>
</evidence>
<evidence type="ECO:0000313" key="3">
    <source>
        <dbReference type="EMBL" id="KAB8069111.1"/>
    </source>
</evidence>
<dbReference type="InterPro" id="IPR026928">
    <property type="entry name" value="FAX/IsoI-like"/>
</dbReference>
<comment type="similarity">
    <text evidence="1">Belongs to the FAX family.</text>
</comment>
<name>A0A5N5WKN3_9EURO</name>
<dbReference type="InterPro" id="IPR040079">
    <property type="entry name" value="Glutathione_S-Trfase"/>
</dbReference>
<evidence type="ECO:0000256" key="1">
    <source>
        <dbReference type="ARBA" id="ARBA00006475"/>
    </source>
</evidence>
<proteinExistence type="inferred from homology"/>
<dbReference type="AlphaFoldDB" id="A0A5N5WKN3"/>
<dbReference type="GO" id="GO:0005737">
    <property type="term" value="C:cytoplasm"/>
    <property type="evidence" value="ECO:0007669"/>
    <property type="project" value="TreeGrafter"/>
</dbReference>
<dbReference type="InterPro" id="IPR036249">
    <property type="entry name" value="Thioredoxin-like_sf"/>
</dbReference>
<sequence>MPPPKSIIPITLYRGFPGTGTYTWSPFVIKLEARMRFAGIPYRVEAGSLANAPRGKVPYISIPENEEDGSGLTVLGDSAVITKTLTERGLAEDLNTKLHLSGTKKLQDMGLRALLEDKLYFYGGYEKWVLNYYTMRDAVLAALPWPLRVVIGLKIYRKTVRNLTGQGTMLLSAEEICSLRQEGWECINAALVESRSRHLERGGQGPFWVLGGDGPTEADAVLFGFIVSGLICFAAPDTQGIIRGFPALVDYARRIHDGYFPDYALWE</sequence>
<reference evidence="3 4" key="1">
    <citation type="submission" date="2019-04" db="EMBL/GenBank/DDBJ databases">
        <title>Friends and foes A comparative genomics study of 23 Aspergillus species from section Flavi.</title>
        <authorList>
            <consortium name="DOE Joint Genome Institute"/>
            <person name="Kjaerbolling I."/>
            <person name="Vesth T."/>
            <person name="Frisvad J.C."/>
            <person name="Nybo J.L."/>
            <person name="Theobald S."/>
            <person name="Kildgaard S."/>
            <person name="Isbrandt T."/>
            <person name="Kuo A."/>
            <person name="Sato A."/>
            <person name="Lyhne E.K."/>
            <person name="Kogle M.E."/>
            <person name="Wiebenga A."/>
            <person name="Kun R.S."/>
            <person name="Lubbers R.J."/>
            <person name="Makela M.R."/>
            <person name="Barry K."/>
            <person name="Chovatia M."/>
            <person name="Clum A."/>
            <person name="Daum C."/>
            <person name="Haridas S."/>
            <person name="He G."/>
            <person name="LaButti K."/>
            <person name="Lipzen A."/>
            <person name="Mondo S."/>
            <person name="Riley R."/>
            <person name="Salamov A."/>
            <person name="Simmons B.A."/>
            <person name="Magnuson J.K."/>
            <person name="Henrissat B."/>
            <person name="Mortensen U.H."/>
            <person name="Larsen T.O."/>
            <person name="Devries R.P."/>
            <person name="Grigoriev I.V."/>
            <person name="Machida M."/>
            <person name="Baker S.E."/>
            <person name="Andersen M.R."/>
        </authorList>
    </citation>
    <scope>NUCLEOTIDE SEQUENCE [LARGE SCALE GENOMIC DNA]</scope>
    <source>
        <strain evidence="3 4">CBS 151.66</strain>
    </source>
</reference>
<dbReference type="Pfam" id="PF17172">
    <property type="entry name" value="GST_N_4"/>
    <property type="match status" value="1"/>
</dbReference>
<dbReference type="OrthoDB" id="5809458at2759"/>
<accession>A0A5N5WKN3</accession>
<dbReference type="SUPFAM" id="SSF52833">
    <property type="entry name" value="Thioredoxin-like"/>
    <property type="match status" value="1"/>
</dbReference>
<evidence type="ECO:0000313" key="4">
    <source>
        <dbReference type="Proteomes" id="UP000326565"/>
    </source>
</evidence>
<keyword evidence="4" id="KW-1185">Reference proteome</keyword>
<dbReference type="SFLD" id="SFLDS00019">
    <property type="entry name" value="Glutathione_Transferase_(cytos"/>
    <property type="match status" value="1"/>
</dbReference>
<dbReference type="Proteomes" id="UP000326565">
    <property type="component" value="Unassembled WGS sequence"/>
</dbReference>
<dbReference type="EMBL" id="ML732356">
    <property type="protein sequence ID" value="KAB8069111.1"/>
    <property type="molecule type" value="Genomic_DNA"/>
</dbReference>